<proteinExistence type="evidence at transcript level"/>
<dbReference type="InterPro" id="IPR045860">
    <property type="entry name" value="Snake_toxin-like_sf"/>
</dbReference>
<dbReference type="Gene3D" id="2.10.60.10">
    <property type="entry name" value="CD59"/>
    <property type="match status" value="1"/>
</dbReference>
<dbReference type="SUPFAM" id="SSF57302">
    <property type="entry name" value="Snake toxin-like"/>
    <property type="match status" value="1"/>
</dbReference>
<evidence type="ECO:0000313" key="4">
    <source>
        <dbReference type="EMBL" id="QDH44592.1"/>
    </source>
</evidence>
<dbReference type="AlphaFoldDB" id="A0A513ZV69"/>
<name>A0A513ZV69_9NEOB</name>
<evidence type="ECO:0000256" key="2">
    <source>
        <dbReference type="ARBA" id="ARBA00022525"/>
    </source>
</evidence>
<organism evidence="4">
    <name type="scientific">Boana cinerascens</name>
    <name type="common">Demerara Falls treefrog</name>
    <dbReference type="NCBI Taxonomy" id="2364978"/>
    <lineage>
        <taxon>Eukaryota</taxon>
        <taxon>Metazoa</taxon>
        <taxon>Chordata</taxon>
        <taxon>Craniata</taxon>
        <taxon>Vertebrata</taxon>
        <taxon>Euteleostomi</taxon>
        <taxon>Amphibia</taxon>
        <taxon>Batrachia</taxon>
        <taxon>Anura</taxon>
        <taxon>Neobatrachia</taxon>
        <taxon>Hyloidea</taxon>
        <taxon>Hylidae</taxon>
        <taxon>Hylinae</taxon>
        <taxon>Cophomantini</taxon>
        <taxon>Boana</taxon>
    </lineage>
</organism>
<dbReference type="GO" id="GO:0005576">
    <property type="term" value="C:extracellular region"/>
    <property type="evidence" value="ECO:0007669"/>
    <property type="project" value="UniProtKB-SubCell"/>
</dbReference>
<dbReference type="EMBL" id="MK457711">
    <property type="protein sequence ID" value="QDH44592.1"/>
    <property type="molecule type" value="mRNA"/>
</dbReference>
<evidence type="ECO:0000256" key="3">
    <source>
        <dbReference type="SAM" id="SignalP"/>
    </source>
</evidence>
<sequence>MKSSYIRILFVVVALIYSVQSNDCSKCWNVGETKCCGNQTMTCPESSCMTISERCTVDGIEHKTVRKTCGDNTTCGSCFSISTNQGLTLRTSTQCRKGYKSNANLNYKITCEALEKENGYWCPACYKNNSMDGCEATHTINCKGAETACLEFRGVIQIADGTVKKISVKGCIFGCGFGYIALPGVKILTTKILTCTPAEKISEED</sequence>
<keyword evidence="3" id="KW-0732">Signal</keyword>
<dbReference type="InterPro" id="IPR050918">
    <property type="entry name" value="CNF-like_PLA2_Inhibitor"/>
</dbReference>
<comment type="subcellular location">
    <subcellularLocation>
        <location evidence="1">Secreted</location>
    </subcellularLocation>
</comment>
<feature type="chain" id="PRO_5021958524" evidence="3">
    <location>
        <begin position="22"/>
        <end position="205"/>
    </location>
</feature>
<reference evidence="4" key="1">
    <citation type="journal article" date="2019" name="Mol. Biol. Evol.">
        <title>Multiple Independent Recruitment of Sodefrin Precursor-like Factors in Anuran Sexually Dimorphic Glands.</title>
        <authorList>
            <person name="Bossuyt F."/>
            <person name="Schulte L.M."/>
            <person name="Maex M."/>
            <person name="Janssenswillen S."/>
            <person name="Yu Novikova P."/>
            <person name="Biju S.D."/>
            <person name="Van de Peer Y."/>
            <person name="Matthijs S."/>
            <person name="Roelants K."/>
            <person name="Martel A."/>
            <person name="Van Bocxlaer I."/>
        </authorList>
    </citation>
    <scope>NUCLEOTIDE SEQUENCE</scope>
    <source>
        <tissue evidence="4">Mental gland</tissue>
    </source>
</reference>
<accession>A0A513ZV69</accession>
<dbReference type="PANTHER" id="PTHR20914:SF30">
    <property type="entry name" value="LY6_PLAUR DOMAIN CONTAINING 9"/>
    <property type="match status" value="1"/>
</dbReference>
<keyword evidence="2" id="KW-0964">Secreted</keyword>
<protein>
    <submittedName>
        <fullName evidence="4">Sodefrin-like factor F</fullName>
    </submittedName>
</protein>
<dbReference type="PANTHER" id="PTHR20914">
    <property type="entry name" value="LY6/PLAUR DOMAIN-CONTAINING PROTEIN 8"/>
    <property type="match status" value="1"/>
</dbReference>
<dbReference type="CDD" id="cd23572">
    <property type="entry name" value="TFP_LU_ECD_PINLYP_rpt2"/>
    <property type="match status" value="1"/>
</dbReference>
<feature type="signal peptide" evidence="3">
    <location>
        <begin position="1"/>
        <end position="21"/>
    </location>
</feature>
<evidence type="ECO:0000256" key="1">
    <source>
        <dbReference type="ARBA" id="ARBA00004613"/>
    </source>
</evidence>